<keyword evidence="7" id="KW-0269">Exonuclease</keyword>
<evidence type="ECO:0000256" key="9">
    <source>
        <dbReference type="ARBA" id="ARBA00022884"/>
    </source>
</evidence>
<evidence type="ECO:0000259" key="11">
    <source>
        <dbReference type="SMART" id="SM00955"/>
    </source>
</evidence>
<reference evidence="12" key="1">
    <citation type="journal article" date="2004" name="Nature">
        <title>Genome duplication in the teleost fish Tetraodon nigroviridis reveals the early vertebrate proto-karyotype.</title>
        <authorList>
            <person name="Jaillon O."/>
            <person name="Aury J.-M."/>
            <person name="Brunet F."/>
            <person name="Petit J.-L."/>
            <person name="Stange-Thomann N."/>
            <person name="Mauceli E."/>
            <person name="Bouneau L."/>
            <person name="Fischer C."/>
            <person name="Ozouf-Costaz C."/>
            <person name="Bernot A."/>
            <person name="Nicaud S."/>
            <person name="Jaffe D."/>
            <person name="Fisher S."/>
            <person name="Lutfalla G."/>
            <person name="Dossat C."/>
            <person name="Segurens B."/>
            <person name="Dasilva C."/>
            <person name="Salanoubat M."/>
            <person name="Levy M."/>
            <person name="Boudet N."/>
            <person name="Castellano S."/>
            <person name="Anthouard V."/>
            <person name="Jubin C."/>
            <person name="Castelli V."/>
            <person name="Katinka M."/>
            <person name="Vacherie B."/>
            <person name="Biemont C."/>
            <person name="Skalli Z."/>
            <person name="Cattolico L."/>
            <person name="Poulain J."/>
            <person name="De Berardinis V."/>
            <person name="Cruaud C."/>
            <person name="Duprat S."/>
            <person name="Brottier P."/>
            <person name="Coutanceau J.-P."/>
            <person name="Gouzy J."/>
            <person name="Parra G."/>
            <person name="Lardier G."/>
            <person name="Chapple C."/>
            <person name="McKernan K.J."/>
            <person name="McEwan P."/>
            <person name="Bosak S."/>
            <person name="Kellis M."/>
            <person name="Volff J.-N."/>
            <person name="Guigo R."/>
            <person name="Zody M.C."/>
            <person name="Mesirov J."/>
            <person name="Lindblad-Toh K."/>
            <person name="Birren B."/>
            <person name="Nusbaum C."/>
            <person name="Kahn D."/>
            <person name="Robinson-Rechavi M."/>
            <person name="Laudet V."/>
            <person name="Schachter V."/>
            <person name="Quetier F."/>
            <person name="Saurin W."/>
            <person name="Scarpelli C."/>
            <person name="Wincker P."/>
            <person name="Lander E.S."/>
            <person name="Weissenbach J."/>
            <person name="Roest Crollius H."/>
        </authorList>
    </citation>
    <scope>NUCLEOTIDE SEQUENCE [LARGE SCALE GENOMIC DNA]</scope>
</reference>
<feature type="compositionally biased region" description="Polar residues" evidence="10">
    <location>
        <begin position="19"/>
        <end position="37"/>
    </location>
</feature>
<accession>Q4SNZ0</accession>
<dbReference type="Pfam" id="PF17216">
    <property type="entry name" value="Rrp44_CSD1"/>
    <property type="match status" value="1"/>
</dbReference>
<proteinExistence type="inferred from homology"/>
<dbReference type="InterPro" id="IPR041505">
    <property type="entry name" value="Dis3_CSD2"/>
</dbReference>
<evidence type="ECO:0000256" key="7">
    <source>
        <dbReference type="ARBA" id="ARBA00022839"/>
    </source>
</evidence>
<keyword evidence="4" id="KW-0540">Nuclease</keyword>
<dbReference type="GO" id="GO:0046872">
    <property type="term" value="F:metal ion binding"/>
    <property type="evidence" value="ECO:0007669"/>
    <property type="project" value="UniProtKB-KW"/>
</dbReference>
<dbReference type="KEGG" id="tng:GSTEN00015068G001"/>
<evidence type="ECO:0000256" key="5">
    <source>
        <dbReference type="ARBA" id="ARBA00022723"/>
    </source>
</evidence>
<feature type="compositionally biased region" description="Basic and acidic residues" evidence="10">
    <location>
        <begin position="279"/>
        <end position="294"/>
    </location>
</feature>
<dbReference type="InterPro" id="IPR001900">
    <property type="entry name" value="RNase_II/R"/>
</dbReference>
<protein>
    <submittedName>
        <fullName evidence="12">(spotted green pufferfish) hypothetical protein</fullName>
    </submittedName>
</protein>
<evidence type="ECO:0000256" key="6">
    <source>
        <dbReference type="ARBA" id="ARBA00022801"/>
    </source>
</evidence>
<feature type="domain" description="RNB" evidence="11">
    <location>
        <begin position="509"/>
        <end position="763"/>
    </location>
</feature>
<feature type="compositionally biased region" description="Polar residues" evidence="10">
    <location>
        <begin position="139"/>
        <end position="156"/>
    </location>
</feature>
<dbReference type="PANTHER" id="PTHR23355">
    <property type="entry name" value="RIBONUCLEASE"/>
    <property type="match status" value="1"/>
</dbReference>
<comment type="subcellular location">
    <subcellularLocation>
        <location evidence="1">Cytoplasm</location>
    </subcellularLocation>
</comment>
<dbReference type="FunFam" id="2.40.50.700:FF:000003">
    <property type="entry name" value="DIS3-like exonuclease 2"/>
    <property type="match status" value="1"/>
</dbReference>
<dbReference type="GO" id="GO:0000175">
    <property type="term" value="F:3'-5'-RNA exonuclease activity"/>
    <property type="evidence" value="ECO:0007669"/>
    <property type="project" value="TreeGrafter"/>
</dbReference>
<name>Q4SNZ0_TETNG</name>
<organism evidence="12">
    <name type="scientific">Tetraodon nigroviridis</name>
    <name type="common">Spotted green pufferfish</name>
    <name type="synonym">Chelonodon nigroviridis</name>
    <dbReference type="NCBI Taxonomy" id="99883"/>
    <lineage>
        <taxon>Eukaryota</taxon>
        <taxon>Metazoa</taxon>
        <taxon>Chordata</taxon>
        <taxon>Craniata</taxon>
        <taxon>Vertebrata</taxon>
        <taxon>Euteleostomi</taxon>
        <taxon>Actinopterygii</taxon>
        <taxon>Neopterygii</taxon>
        <taxon>Teleostei</taxon>
        <taxon>Neoteleostei</taxon>
        <taxon>Acanthomorphata</taxon>
        <taxon>Eupercaria</taxon>
        <taxon>Tetraodontiformes</taxon>
        <taxon>Tetradontoidea</taxon>
        <taxon>Tetraodontidae</taxon>
        <taxon>Tetraodon</taxon>
    </lineage>
</organism>
<evidence type="ECO:0000256" key="2">
    <source>
        <dbReference type="ARBA" id="ARBA00005785"/>
    </source>
</evidence>
<dbReference type="GO" id="GO:0000932">
    <property type="term" value="C:P-body"/>
    <property type="evidence" value="ECO:0007669"/>
    <property type="project" value="TreeGrafter"/>
</dbReference>
<keyword evidence="9" id="KW-0694">RNA-binding</keyword>
<evidence type="ECO:0000256" key="1">
    <source>
        <dbReference type="ARBA" id="ARBA00004496"/>
    </source>
</evidence>
<comment type="caution">
    <text evidence="12">The sequence shown here is derived from an EMBL/GenBank/DDBJ whole genome shotgun (WGS) entry which is preliminary data.</text>
</comment>
<evidence type="ECO:0000256" key="4">
    <source>
        <dbReference type="ARBA" id="ARBA00022722"/>
    </source>
</evidence>
<evidence type="ECO:0000256" key="8">
    <source>
        <dbReference type="ARBA" id="ARBA00022842"/>
    </source>
</evidence>
<dbReference type="EMBL" id="CAAE01014542">
    <property type="protein sequence ID" value="CAF97642.1"/>
    <property type="molecule type" value="Genomic_DNA"/>
</dbReference>
<dbReference type="SMART" id="SM00955">
    <property type="entry name" value="RNB"/>
    <property type="match status" value="1"/>
</dbReference>
<reference evidence="12" key="2">
    <citation type="submission" date="2004-02" db="EMBL/GenBank/DDBJ databases">
        <authorList>
            <consortium name="Genoscope"/>
            <consortium name="Whitehead Institute Centre for Genome Research"/>
        </authorList>
    </citation>
    <scope>NUCLEOTIDE SEQUENCE</scope>
</reference>
<keyword evidence="3" id="KW-0963">Cytoplasm</keyword>
<feature type="region of interest" description="Disordered" evidence="10">
    <location>
        <begin position="279"/>
        <end position="325"/>
    </location>
</feature>
<dbReference type="Gene3D" id="2.40.50.690">
    <property type="match status" value="1"/>
</dbReference>
<dbReference type="InterPro" id="IPR012340">
    <property type="entry name" value="NA-bd_OB-fold"/>
</dbReference>
<dbReference type="OrthoDB" id="372421at2759"/>
<feature type="region of interest" description="Disordered" evidence="10">
    <location>
        <begin position="680"/>
        <end position="766"/>
    </location>
</feature>
<dbReference type="Pfam" id="PF00773">
    <property type="entry name" value="RNB"/>
    <property type="match status" value="1"/>
</dbReference>
<gene>
    <name evidence="12" type="ORF">GSTENG00015068001</name>
</gene>
<keyword evidence="5" id="KW-0479">Metal-binding</keyword>
<feature type="compositionally biased region" description="Basic and acidic residues" evidence="10">
    <location>
        <begin position="680"/>
        <end position="693"/>
    </location>
</feature>
<evidence type="ECO:0000256" key="3">
    <source>
        <dbReference type="ARBA" id="ARBA00022490"/>
    </source>
</evidence>
<sequence>MDFSNSAEFSPPASKSKGEASSLSLYMQKLVTRNGQNDCERKQGVSDGQHRGQRRDTATSYDGDVESGEELHLLKCNQSKKQPKKNQECQDSDVLFGPPQTSKKAGATGQEQRTTNSKKKTPKNPEEGTSRQEKLKSGMETQTQRSGKGSKPQQARGNLNKVCSVCCFPFPFNKSCSQSWSLFFLAPNSPAHKNKEGKGKKKQVFEAYLTLEEVSHGLKRGEFIQGQLRINPKNYHDAYIPSPDGARDIFLDGIVARNRALNGDIVVVQILPQDQWKVKSDLDSHGSSESDNQRDNAVPAAQKRAAPSSLSDSAVEDESSDKDDVTRKVQSLSLASAGGVFIGRSSLSYRYISCVTGEPPEQPSGSGFNREVLQRTAKVVYIVEKKHSRAATGFLKFLPDKPFAMFSPVDHRLPRINVPLTDCPEDFRSRPGDCANTLFICRITNWEANSNFAEGRLEKTLGQAGEIEPETEGILLEYEVDFSEFSDEVLDCLPKNLPWTIPPEEISKRRDLRKECIFTIDPATARDLDDALSCKQLPDGNFEVGVHIADVSYFVEEGSVLDATAGQRATSVYLVQKVGARSDWPPPRAGKRESAPTCSRAGDPHAAEAAVRGAVQFKSSQRQTHFLRYLENHAGGEGRAVKDQRQLFSSFLSLIPLHPPSLLDPERVVRPLGHPLLREVKLRPRSEHDRGPRENVFSGGAAAGGPRPPHRPDPSGCAQPARHCQKPASSALHRRGAQTRPAEVDFQPGQRDHDASGLLCLPVQRQ</sequence>
<evidence type="ECO:0000256" key="10">
    <source>
        <dbReference type="SAM" id="MobiDB-lite"/>
    </source>
</evidence>
<dbReference type="SUPFAM" id="SSF50249">
    <property type="entry name" value="Nucleic acid-binding proteins"/>
    <property type="match status" value="2"/>
</dbReference>
<dbReference type="GO" id="GO:0008266">
    <property type="term" value="F:poly(U) RNA binding"/>
    <property type="evidence" value="ECO:0007669"/>
    <property type="project" value="UniProtKB-ARBA"/>
</dbReference>
<dbReference type="InterPro" id="IPR033771">
    <property type="entry name" value="Rrp44_CSD1"/>
</dbReference>
<dbReference type="AlphaFoldDB" id="Q4SNZ0"/>
<dbReference type="Pfam" id="PF17849">
    <property type="entry name" value="OB_Dis3"/>
    <property type="match status" value="1"/>
</dbReference>
<feature type="region of interest" description="Disordered" evidence="10">
    <location>
        <begin position="583"/>
        <end position="604"/>
    </location>
</feature>
<dbReference type="Gene3D" id="2.40.50.700">
    <property type="match status" value="1"/>
</dbReference>
<feature type="compositionally biased region" description="Basic and acidic residues" evidence="10">
    <location>
        <begin position="123"/>
        <end position="137"/>
    </location>
</feature>
<feature type="compositionally biased region" description="Basic and acidic residues" evidence="10">
    <location>
        <begin position="38"/>
        <end position="57"/>
    </location>
</feature>
<keyword evidence="6" id="KW-0378">Hydrolase</keyword>
<dbReference type="GO" id="GO:0006402">
    <property type="term" value="P:mRNA catabolic process"/>
    <property type="evidence" value="ECO:0007669"/>
    <property type="project" value="TreeGrafter"/>
</dbReference>
<evidence type="ECO:0000313" key="12">
    <source>
        <dbReference type="EMBL" id="CAF97642.1"/>
    </source>
</evidence>
<dbReference type="GO" id="GO:0010587">
    <property type="term" value="P:miRNA catabolic process"/>
    <property type="evidence" value="ECO:0007669"/>
    <property type="project" value="TreeGrafter"/>
</dbReference>
<dbReference type="InterPro" id="IPR050180">
    <property type="entry name" value="RNR_Ribonuclease"/>
</dbReference>
<feature type="compositionally biased region" description="Polar residues" evidence="10">
    <location>
        <begin position="99"/>
        <end position="113"/>
    </location>
</feature>
<dbReference type="PANTHER" id="PTHR23355:SF9">
    <property type="entry name" value="DIS3-LIKE EXONUCLEASE 2"/>
    <property type="match status" value="1"/>
</dbReference>
<feature type="region of interest" description="Disordered" evidence="10">
    <location>
        <begin position="1"/>
        <end position="156"/>
    </location>
</feature>
<keyword evidence="8" id="KW-0460">Magnesium</keyword>
<comment type="similarity">
    <text evidence="2">Belongs to the RNR ribonuclease family.</text>
</comment>
<dbReference type="FunFam" id="2.40.50.690:FF:000003">
    <property type="entry name" value="DIS3-like exonuclease 2"/>
    <property type="match status" value="1"/>
</dbReference>